<feature type="transmembrane region" description="Helical" evidence="5">
    <location>
        <begin position="141"/>
        <end position="162"/>
    </location>
</feature>
<evidence type="ECO:0000259" key="6">
    <source>
        <dbReference type="Pfam" id="PF07291"/>
    </source>
</evidence>
<dbReference type="InterPro" id="IPR009908">
    <property type="entry name" value="Methylamine_util_MauE"/>
</dbReference>
<dbReference type="GO" id="GO:0030416">
    <property type="term" value="P:methylamine metabolic process"/>
    <property type="evidence" value="ECO:0007669"/>
    <property type="project" value="InterPro"/>
</dbReference>
<evidence type="ECO:0000256" key="2">
    <source>
        <dbReference type="ARBA" id="ARBA00022692"/>
    </source>
</evidence>
<dbReference type="GO" id="GO:0016020">
    <property type="term" value="C:membrane"/>
    <property type="evidence" value="ECO:0007669"/>
    <property type="project" value="UniProtKB-SubCell"/>
</dbReference>
<reference evidence="7" key="1">
    <citation type="submission" date="2023-05" db="EMBL/GenBank/DDBJ databases">
        <title>Metabolic capabilities are highly conserved among human nasal-associated Corynebacterium species in pangenomic analyses.</title>
        <authorList>
            <person name="Tran T.H."/>
            <person name="Roberts A.Q."/>
            <person name="Escapa I.F."/>
            <person name="Gao W."/>
            <person name="Conlan S."/>
            <person name="Kong H."/>
            <person name="Segre J.A."/>
            <person name="Kelly M.S."/>
            <person name="Lemon K.P."/>
        </authorList>
    </citation>
    <scope>NUCLEOTIDE SEQUENCE</scope>
    <source>
        <strain evidence="7">KPL2654</strain>
    </source>
</reference>
<feature type="transmembrane region" description="Helical" evidence="5">
    <location>
        <begin position="103"/>
        <end position="121"/>
    </location>
</feature>
<dbReference type="Proteomes" id="UP001226160">
    <property type="component" value="Unassembled WGS sequence"/>
</dbReference>
<accession>A0AAP4F6G6</accession>
<evidence type="ECO:0000256" key="4">
    <source>
        <dbReference type="ARBA" id="ARBA00023136"/>
    </source>
</evidence>
<keyword evidence="3 5" id="KW-1133">Transmembrane helix</keyword>
<evidence type="ECO:0000313" key="8">
    <source>
        <dbReference type="Proteomes" id="UP001226160"/>
    </source>
</evidence>
<feature type="transmembrane region" description="Helical" evidence="5">
    <location>
        <begin position="25"/>
        <end position="46"/>
    </location>
</feature>
<proteinExistence type="predicted"/>
<name>A0AAP4F6G6_9CORY</name>
<evidence type="ECO:0000256" key="1">
    <source>
        <dbReference type="ARBA" id="ARBA00004141"/>
    </source>
</evidence>
<evidence type="ECO:0000256" key="5">
    <source>
        <dbReference type="SAM" id="Phobius"/>
    </source>
</evidence>
<dbReference type="EMBL" id="JASNVP010000005">
    <property type="protein sequence ID" value="MDK4326062.1"/>
    <property type="molecule type" value="Genomic_DNA"/>
</dbReference>
<evidence type="ECO:0000256" key="3">
    <source>
        <dbReference type="ARBA" id="ARBA00022989"/>
    </source>
</evidence>
<feature type="transmembrane region" description="Helical" evidence="5">
    <location>
        <begin position="76"/>
        <end position="96"/>
    </location>
</feature>
<dbReference type="RefSeq" id="WP_275432477.1">
    <property type="nucleotide sequence ID" value="NZ_JAKRDM010000002.1"/>
</dbReference>
<gene>
    <name evidence="7" type="ORF">QPX54_05985</name>
</gene>
<dbReference type="AlphaFoldDB" id="A0AAP4F6G6"/>
<organism evidence="7 8">
    <name type="scientific">Corynebacterium propinquum</name>
    <dbReference type="NCBI Taxonomy" id="43769"/>
    <lineage>
        <taxon>Bacteria</taxon>
        <taxon>Bacillati</taxon>
        <taxon>Actinomycetota</taxon>
        <taxon>Actinomycetes</taxon>
        <taxon>Mycobacteriales</taxon>
        <taxon>Corynebacteriaceae</taxon>
        <taxon>Corynebacterium</taxon>
    </lineage>
</organism>
<keyword evidence="2 5" id="KW-0812">Transmembrane</keyword>
<comment type="caution">
    <text evidence="7">The sequence shown here is derived from an EMBL/GenBank/DDBJ whole genome shotgun (WGS) entry which is preliminary data.</text>
</comment>
<keyword evidence="4 5" id="KW-0472">Membrane</keyword>
<evidence type="ECO:0000313" key="7">
    <source>
        <dbReference type="EMBL" id="MDK4326062.1"/>
    </source>
</evidence>
<protein>
    <submittedName>
        <fullName evidence="7">DoxX family membrane protein</fullName>
    </submittedName>
</protein>
<dbReference type="Pfam" id="PF07291">
    <property type="entry name" value="MauE"/>
    <property type="match status" value="1"/>
</dbReference>
<sequence length="173" mass="19320">MSDMDSTTEPKDVGAAKRTWKGHSLGFWVLEALSAFARFYMAYIWISAGSAKLNQHLSVTQTIEGYEIFTPEWSSALAHLIGPLEIAGGVFLLLGLFLKPAGWVSTTVLVLFIIGVGSAWARGLMIDCGCFTVDISESDQAMNYLRTILRDVFYIFLSVWIARRPFRRLAIYP</sequence>
<comment type="subcellular location">
    <subcellularLocation>
        <location evidence="1">Membrane</location>
        <topology evidence="1">Multi-pass membrane protein</topology>
    </subcellularLocation>
</comment>
<feature type="domain" description="Methylamine utilisation protein MauE" evidence="6">
    <location>
        <begin position="32"/>
        <end position="161"/>
    </location>
</feature>